<dbReference type="EMBL" id="MFKF01000337">
    <property type="protein sequence ID" value="OGG46178.1"/>
    <property type="molecule type" value="Genomic_DNA"/>
</dbReference>
<name>A0A1F6CAG7_HANXR</name>
<evidence type="ECO:0000256" key="1">
    <source>
        <dbReference type="SAM" id="MobiDB-lite"/>
    </source>
</evidence>
<dbReference type="Proteomes" id="UP000178606">
    <property type="component" value="Unassembled WGS sequence"/>
</dbReference>
<evidence type="ECO:0000313" key="2">
    <source>
        <dbReference type="EMBL" id="OGG46178.1"/>
    </source>
</evidence>
<reference evidence="2 3" key="1">
    <citation type="journal article" date="2016" name="Nat. Commun.">
        <title>Thousands of microbial genomes shed light on interconnected biogeochemical processes in an aquifer system.</title>
        <authorList>
            <person name="Anantharaman K."/>
            <person name="Brown C.T."/>
            <person name="Hug L.A."/>
            <person name="Sharon I."/>
            <person name="Castelle C.J."/>
            <person name="Probst A.J."/>
            <person name="Thomas B.C."/>
            <person name="Singh A."/>
            <person name="Wilkins M.J."/>
            <person name="Karaoz U."/>
            <person name="Brodie E.L."/>
            <person name="Williams K.H."/>
            <person name="Hubbard S.S."/>
            <person name="Banfield J.F."/>
        </authorList>
    </citation>
    <scope>NUCLEOTIDE SEQUENCE [LARGE SCALE GENOMIC DNA]</scope>
    <source>
        <strain evidence="3">RIFCSPLOWO2_12_FULL_64_10</strain>
    </source>
</reference>
<organism evidence="2 3">
    <name type="scientific">Handelsmanbacteria sp. (strain RIFCSPLOWO2_12_FULL_64_10)</name>
    <dbReference type="NCBI Taxonomy" id="1817868"/>
    <lineage>
        <taxon>Bacteria</taxon>
        <taxon>Candidatus Handelsmaniibacteriota</taxon>
    </lineage>
</organism>
<protein>
    <submittedName>
        <fullName evidence="2">Uncharacterized protein</fullName>
    </submittedName>
</protein>
<comment type="caution">
    <text evidence="2">The sequence shown here is derived from an EMBL/GenBank/DDBJ whole genome shotgun (WGS) entry which is preliminary data.</text>
</comment>
<evidence type="ECO:0000313" key="3">
    <source>
        <dbReference type="Proteomes" id="UP000178606"/>
    </source>
</evidence>
<gene>
    <name evidence="2" type="ORF">A3F84_10365</name>
</gene>
<feature type="compositionally biased region" description="Basic and acidic residues" evidence="1">
    <location>
        <begin position="127"/>
        <end position="136"/>
    </location>
</feature>
<dbReference type="AlphaFoldDB" id="A0A1F6CAG7"/>
<proteinExistence type="predicted"/>
<feature type="compositionally biased region" description="Basic and acidic residues" evidence="1">
    <location>
        <begin position="154"/>
        <end position="170"/>
    </location>
</feature>
<feature type="region of interest" description="Disordered" evidence="1">
    <location>
        <begin position="127"/>
        <end position="170"/>
    </location>
</feature>
<sequence>MILFHCPHCGGPLTLEMLEADERYRAALPLLAGLGDLASLALRYAEKWAPPRKALQARKLVAILEELDRLAREKSLKKGRGLVPFERIDLKRALEVCAERAFEPPLSGHAFLYSVIVNKRESRLSYEEKKRERELQTARPEGSAPLDPSTLPRHLRESAERRLPPGEKSE</sequence>
<accession>A0A1F6CAG7</accession>